<reference evidence="9" key="1">
    <citation type="submission" date="2020-10" db="EMBL/GenBank/DDBJ databases">
        <authorList>
            <person name="Kim D.-H."/>
        </authorList>
    </citation>
    <scope>NUCLEOTIDE SEQUENCE</scope>
</reference>
<dbReference type="GO" id="GO:0020037">
    <property type="term" value="F:heme binding"/>
    <property type="evidence" value="ECO:0007669"/>
    <property type="project" value="InterPro"/>
</dbReference>
<dbReference type="InterPro" id="IPR036396">
    <property type="entry name" value="Cyt_P450_sf"/>
</dbReference>
<dbReference type="InterPro" id="IPR001128">
    <property type="entry name" value="Cyt_P450"/>
</dbReference>
<evidence type="ECO:0000256" key="1">
    <source>
        <dbReference type="ARBA" id="ARBA00001971"/>
    </source>
</evidence>
<feature type="chain" id="PRO_5036419232" evidence="8">
    <location>
        <begin position="17"/>
        <end position="495"/>
    </location>
</feature>
<keyword evidence="4" id="KW-0560">Oxidoreductase</keyword>
<dbReference type="PANTHER" id="PTHR24300">
    <property type="entry name" value="CYTOCHROME P450 508A4-RELATED"/>
    <property type="match status" value="1"/>
</dbReference>
<proteinExistence type="evidence at transcript level"/>
<evidence type="ECO:0000313" key="9">
    <source>
        <dbReference type="EMBL" id="QTW43676.1"/>
    </source>
</evidence>
<evidence type="ECO:0000313" key="10">
    <source>
        <dbReference type="EMBL" id="QTW43677.1"/>
    </source>
</evidence>
<dbReference type="InterPro" id="IPR050182">
    <property type="entry name" value="Cytochrome_P450_fam2"/>
</dbReference>
<evidence type="ECO:0000256" key="8">
    <source>
        <dbReference type="SAM" id="SignalP"/>
    </source>
</evidence>
<keyword evidence="7" id="KW-0349">Heme</keyword>
<dbReference type="GO" id="GO:0006805">
    <property type="term" value="P:xenobiotic metabolic process"/>
    <property type="evidence" value="ECO:0007669"/>
    <property type="project" value="TreeGrafter"/>
</dbReference>
<dbReference type="AlphaFoldDB" id="A0A8B0MCX9"/>
<organism evidence="9">
    <name type="scientific">Eurytemora affinis</name>
    <name type="common">Copepod</name>
    <name type="synonym">Temora affinis</name>
    <dbReference type="NCBI Taxonomy" id="88015"/>
    <lineage>
        <taxon>Eukaryota</taxon>
        <taxon>Metazoa</taxon>
        <taxon>Ecdysozoa</taxon>
        <taxon>Arthropoda</taxon>
        <taxon>Crustacea</taxon>
        <taxon>Multicrustacea</taxon>
        <taxon>Hexanauplia</taxon>
        <taxon>Copepoda</taxon>
        <taxon>Calanoida</taxon>
        <taxon>Temoridae</taxon>
        <taxon>Eurytemora</taxon>
    </lineage>
</organism>
<dbReference type="InterPro" id="IPR002401">
    <property type="entry name" value="Cyt_P450_E_grp-I"/>
</dbReference>
<dbReference type="GO" id="GO:0006082">
    <property type="term" value="P:organic acid metabolic process"/>
    <property type="evidence" value="ECO:0007669"/>
    <property type="project" value="TreeGrafter"/>
</dbReference>
<dbReference type="PRINTS" id="PR00385">
    <property type="entry name" value="P450"/>
</dbReference>
<evidence type="ECO:0000256" key="2">
    <source>
        <dbReference type="ARBA" id="ARBA00010617"/>
    </source>
</evidence>
<keyword evidence="3 7" id="KW-0479">Metal-binding</keyword>
<dbReference type="Gene3D" id="1.10.630.10">
    <property type="entry name" value="Cytochrome P450"/>
    <property type="match status" value="1"/>
</dbReference>
<dbReference type="GO" id="GO:0016712">
    <property type="term" value="F:oxidoreductase activity, acting on paired donors, with incorporation or reduction of molecular oxygen, reduced flavin or flavoprotein as one donor, and incorporation of one atom of oxygen"/>
    <property type="evidence" value="ECO:0007669"/>
    <property type="project" value="TreeGrafter"/>
</dbReference>
<comment type="similarity">
    <text evidence="2">Belongs to the cytochrome P450 family.</text>
</comment>
<keyword evidence="5 7" id="KW-0408">Iron</keyword>
<dbReference type="EMBL" id="MW149377">
    <property type="protein sequence ID" value="QTW43677.1"/>
    <property type="molecule type" value="mRNA"/>
</dbReference>
<dbReference type="EMBL" id="MW149376">
    <property type="protein sequence ID" value="QTW43676.1"/>
    <property type="molecule type" value="mRNA"/>
</dbReference>
<evidence type="ECO:0000256" key="4">
    <source>
        <dbReference type="ARBA" id="ARBA00023002"/>
    </source>
</evidence>
<dbReference type="GO" id="GO:0005506">
    <property type="term" value="F:iron ion binding"/>
    <property type="evidence" value="ECO:0007669"/>
    <property type="project" value="InterPro"/>
</dbReference>
<dbReference type="FunFam" id="1.10.630.10:FF:000036">
    <property type="entry name" value="CYtochrome P450 family"/>
    <property type="match status" value="1"/>
</dbReference>
<accession>A0A8B0MCX9</accession>
<reference evidence="9" key="2">
    <citation type="journal article" name="Mar. Pollut. Bull.">
        <title>The genome of the European estuarine calanoid copepod Eurytemora affinis: Potential use in molecular ecotoxicology.</title>
        <authorList>
            <person name="Choi B.S."/>
            <person name="Kim D.H."/>
            <person name="Kim M.S."/>
            <person name="Park J.C."/>
            <person name="Lee Y.H."/>
            <person name="Kim H.J."/>
            <person name="Jeong C.B."/>
            <person name="Hagiwara A."/>
            <person name="Souissi S."/>
            <person name="Lee J.S."/>
        </authorList>
    </citation>
    <scope>NUCLEOTIDE SEQUENCE</scope>
</reference>
<evidence type="ECO:0000256" key="5">
    <source>
        <dbReference type="ARBA" id="ARBA00023004"/>
    </source>
</evidence>
<dbReference type="Pfam" id="PF00067">
    <property type="entry name" value="p450"/>
    <property type="match status" value="1"/>
</dbReference>
<keyword evidence="6" id="KW-0503">Monooxygenase</keyword>
<protein>
    <submittedName>
        <fullName evidence="9">CYP3033A2-1</fullName>
    </submittedName>
    <submittedName>
        <fullName evidence="10">CYP3033A2-2</fullName>
    </submittedName>
</protein>
<comment type="cofactor">
    <cofactor evidence="1 7">
        <name>heme</name>
        <dbReference type="ChEBI" id="CHEBI:30413"/>
    </cofactor>
</comment>
<evidence type="ECO:0000256" key="6">
    <source>
        <dbReference type="ARBA" id="ARBA00023033"/>
    </source>
</evidence>
<evidence type="ECO:0000256" key="7">
    <source>
        <dbReference type="PIRSR" id="PIRSR602401-1"/>
    </source>
</evidence>
<dbReference type="PANTHER" id="PTHR24300:SF375">
    <property type="entry name" value="CYTOCHROME P450 FAMILY"/>
    <property type="match status" value="1"/>
</dbReference>
<dbReference type="GO" id="GO:0005737">
    <property type="term" value="C:cytoplasm"/>
    <property type="evidence" value="ECO:0007669"/>
    <property type="project" value="TreeGrafter"/>
</dbReference>
<sequence>MILLILVFIFIALCMILKDKSRLPKNFPPGPPCLPVIGNVLSVGYDLKSAFNTWREKYGSIVGFKLGNQTSVVISDFDTLNEVFKDDRYSGRPENLQEVFSAFFGKGKEKSTGGIVFSHGDHWKEQRKFASRTLKDFGVGKSGLQTLINDEVKKLIDELQNDTGKPIDLRLRTNLAIVNTLWQVLNGEKSDLNNPKMKRVFKSTTEFIVSNSLSGPVMIMPWLRHLPYFNSKFEEARKSPQEMREITSESIQRHKDSYQEDHQRDFIDCYIKKMNETEESGSSFYNETGEGNLQRTLMDLFGAGSETTATILCFAFNYLIRFPSIQQKIQEEIELVIGSRAPLLEDRQEMPYTDAFLHEVLRHSCIVYTTPHATTEQVTLHGYTLPKGTAVYANIWWIMNDPEHWDKPEEFNPLRFMNEAGKFKKNDRFIPFLIGKRFCLGQNLAQHELFLFLTGLLQKLSFSSIYEDPEMVNINPIVGFMHQCPEFQVVMKERL</sequence>
<dbReference type="PRINTS" id="PR00463">
    <property type="entry name" value="EP450I"/>
</dbReference>
<keyword evidence="8" id="KW-0732">Signal</keyword>
<feature type="binding site" description="axial binding residue" evidence="7">
    <location>
        <position position="439"/>
    </location>
    <ligand>
        <name>heme</name>
        <dbReference type="ChEBI" id="CHEBI:30413"/>
    </ligand>
    <ligandPart>
        <name>Fe</name>
        <dbReference type="ChEBI" id="CHEBI:18248"/>
    </ligandPart>
</feature>
<dbReference type="SUPFAM" id="SSF48264">
    <property type="entry name" value="Cytochrome P450"/>
    <property type="match status" value="1"/>
</dbReference>
<evidence type="ECO:0000256" key="3">
    <source>
        <dbReference type="ARBA" id="ARBA00022723"/>
    </source>
</evidence>
<name>A0A8B0MCX9_EURAF</name>
<dbReference type="OrthoDB" id="6365766at2759"/>
<feature type="signal peptide" evidence="8">
    <location>
        <begin position="1"/>
        <end position="16"/>
    </location>
</feature>